<keyword evidence="3" id="KW-0489">Methyltransferase</keyword>
<dbReference type="InterPro" id="IPR041698">
    <property type="entry name" value="Methyltransf_25"/>
</dbReference>
<dbReference type="RefSeq" id="WP_205497475.1">
    <property type="nucleotide sequence ID" value="NZ_JAFHAP010000021.1"/>
</dbReference>
<reference evidence="3" key="1">
    <citation type="journal article" date="2024" name="Int. J. Syst. Evol. Microbiol.">
        <title>Polycladomyces zharkentensis sp. nov., a novel thermophilic cellulose- and starch-degrading member of the Bacillota from a geothermal aquifer in Kazakhstan.</title>
        <authorList>
            <person name="Mashzhan A."/>
            <person name="Kistaubayeva A."/>
            <person name="Javier-Lopez R."/>
            <person name="Bissenova U."/>
            <person name="Bissenbay A."/>
            <person name="Birkeland N.K."/>
        </authorList>
    </citation>
    <scope>NUCLEOTIDE SEQUENCE</scope>
    <source>
        <strain evidence="3">ZKZ2T</strain>
    </source>
</reference>
<dbReference type="SUPFAM" id="SSF53335">
    <property type="entry name" value="S-adenosyl-L-methionine-dependent methyltransferases"/>
    <property type="match status" value="1"/>
</dbReference>
<dbReference type="PANTHER" id="PTHR43861">
    <property type="entry name" value="TRANS-ACONITATE 2-METHYLTRANSFERASE-RELATED"/>
    <property type="match status" value="1"/>
</dbReference>
<evidence type="ECO:0000313" key="4">
    <source>
        <dbReference type="Proteomes" id="UP001177120"/>
    </source>
</evidence>
<protein>
    <submittedName>
        <fullName evidence="3">Class I SAM-dependent methyltransferase</fullName>
    </submittedName>
</protein>
<dbReference type="CDD" id="cd02440">
    <property type="entry name" value="AdoMet_MTases"/>
    <property type="match status" value="1"/>
</dbReference>
<proteinExistence type="predicted"/>
<sequence length="148" mass="16566">MHPEQMDRLYQQPGFYWGTEPNRLAHRLLESLPSVQGKTVVDLGCGEGRDAVYFAKKGLNVIAVDLSQAGLEKAKQWAETEGVALTTVRADLLSHRMDTKVDAVYSIGVLHYLPPRMRPDTFAHYKAMTHSGGIPHRHAVNVMMARKI</sequence>
<name>A0ABS2WNG8_9BACL</name>
<organism evidence="3 4">
    <name type="scientific">Polycladomyces zharkentensis</name>
    <dbReference type="NCBI Taxonomy" id="2807616"/>
    <lineage>
        <taxon>Bacteria</taxon>
        <taxon>Bacillati</taxon>
        <taxon>Bacillota</taxon>
        <taxon>Bacilli</taxon>
        <taxon>Bacillales</taxon>
        <taxon>Thermoactinomycetaceae</taxon>
        <taxon>Polycladomyces</taxon>
    </lineage>
</organism>
<dbReference type="GO" id="GO:0008168">
    <property type="term" value="F:methyltransferase activity"/>
    <property type="evidence" value="ECO:0007669"/>
    <property type="project" value="UniProtKB-KW"/>
</dbReference>
<keyword evidence="1" id="KW-0808">Transferase</keyword>
<keyword evidence="4" id="KW-1185">Reference proteome</keyword>
<dbReference type="EMBL" id="JAFHAP010000021">
    <property type="protein sequence ID" value="MBN2911018.1"/>
    <property type="molecule type" value="Genomic_DNA"/>
</dbReference>
<dbReference type="GO" id="GO:0032259">
    <property type="term" value="P:methylation"/>
    <property type="evidence" value="ECO:0007669"/>
    <property type="project" value="UniProtKB-KW"/>
</dbReference>
<evidence type="ECO:0000256" key="1">
    <source>
        <dbReference type="ARBA" id="ARBA00022679"/>
    </source>
</evidence>
<evidence type="ECO:0000313" key="3">
    <source>
        <dbReference type="EMBL" id="MBN2911018.1"/>
    </source>
</evidence>
<feature type="domain" description="Methyltransferase" evidence="2">
    <location>
        <begin position="40"/>
        <end position="133"/>
    </location>
</feature>
<dbReference type="Pfam" id="PF13649">
    <property type="entry name" value="Methyltransf_25"/>
    <property type="match status" value="1"/>
</dbReference>
<comment type="caution">
    <text evidence="3">The sequence shown here is derived from an EMBL/GenBank/DDBJ whole genome shotgun (WGS) entry which is preliminary data.</text>
</comment>
<dbReference type="Proteomes" id="UP001177120">
    <property type="component" value="Unassembled WGS sequence"/>
</dbReference>
<dbReference type="Gene3D" id="3.40.50.150">
    <property type="entry name" value="Vaccinia Virus protein VP39"/>
    <property type="match status" value="1"/>
</dbReference>
<dbReference type="InterPro" id="IPR029063">
    <property type="entry name" value="SAM-dependent_MTases_sf"/>
</dbReference>
<evidence type="ECO:0000259" key="2">
    <source>
        <dbReference type="Pfam" id="PF13649"/>
    </source>
</evidence>
<accession>A0ABS2WNG8</accession>
<gene>
    <name evidence="3" type="ORF">JQC72_16115</name>
</gene>